<dbReference type="SUPFAM" id="SSF56672">
    <property type="entry name" value="DNA/RNA polymerases"/>
    <property type="match status" value="1"/>
</dbReference>
<evidence type="ECO:0000256" key="7">
    <source>
        <dbReference type="ARBA" id="ARBA00022695"/>
    </source>
</evidence>
<feature type="binding site" evidence="16">
    <location>
        <position position="105"/>
    </location>
    <ligand>
        <name>Mg(2+)</name>
        <dbReference type="ChEBI" id="CHEBI:18420"/>
    </ligand>
</feature>
<dbReference type="NCBIfam" id="NF002677">
    <property type="entry name" value="PRK02406.1"/>
    <property type="match status" value="1"/>
</dbReference>
<dbReference type="FunFam" id="3.40.1170.60:FF:000001">
    <property type="entry name" value="DNA polymerase IV"/>
    <property type="match status" value="1"/>
</dbReference>
<dbReference type="GO" id="GO:0006281">
    <property type="term" value="P:DNA repair"/>
    <property type="evidence" value="ECO:0007669"/>
    <property type="project" value="UniProtKB-UniRule"/>
</dbReference>
<dbReference type="Gene3D" id="3.40.1170.60">
    <property type="match status" value="1"/>
</dbReference>
<dbReference type="GO" id="GO:0009432">
    <property type="term" value="P:SOS response"/>
    <property type="evidence" value="ECO:0007669"/>
    <property type="project" value="TreeGrafter"/>
</dbReference>
<evidence type="ECO:0000256" key="2">
    <source>
        <dbReference type="ARBA" id="ARBA00010945"/>
    </source>
</evidence>
<comment type="caution">
    <text evidence="18">The sequence shown here is derived from an EMBL/GenBank/DDBJ whole genome shotgun (WGS) entry which is preliminary data.</text>
</comment>
<evidence type="ECO:0000256" key="15">
    <source>
        <dbReference type="ARBA" id="ARBA00049244"/>
    </source>
</evidence>
<dbReference type="GO" id="GO:0042276">
    <property type="term" value="P:error-prone translesion synthesis"/>
    <property type="evidence" value="ECO:0007669"/>
    <property type="project" value="TreeGrafter"/>
</dbReference>
<gene>
    <name evidence="16 18" type="primary">dinB</name>
    <name evidence="18" type="ORF">NU887_02600</name>
</gene>
<dbReference type="InterPro" id="IPR050116">
    <property type="entry name" value="DNA_polymerase-Y"/>
</dbReference>
<dbReference type="InterPro" id="IPR024728">
    <property type="entry name" value="PolY_HhH_motif"/>
</dbReference>
<dbReference type="PANTHER" id="PTHR11076:SF33">
    <property type="entry name" value="DNA POLYMERASE KAPPA"/>
    <property type="match status" value="1"/>
</dbReference>
<dbReference type="InterPro" id="IPR017961">
    <property type="entry name" value="DNA_pol_Y-fam_little_finger"/>
</dbReference>
<feature type="active site" evidence="16">
    <location>
        <position position="106"/>
    </location>
</feature>
<dbReference type="AlphaFoldDB" id="A0A9X2P3F6"/>
<feature type="binding site" evidence="16">
    <location>
        <position position="11"/>
    </location>
    <ligand>
        <name>Mg(2+)</name>
        <dbReference type="ChEBI" id="CHEBI:18420"/>
    </ligand>
</feature>
<evidence type="ECO:0000256" key="4">
    <source>
        <dbReference type="ARBA" id="ARBA00022457"/>
    </source>
</evidence>
<dbReference type="EMBL" id="JANSUY010000001">
    <property type="protein sequence ID" value="MCR9013906.1"/>
    <property type="molecule type" value="Genomic_DNA"/>
</dbReference>
<comment type="function">
    <text evidence="16">Poorly processive, error-prone DNA polymerase involved in untargeted mutagenesis. Copies undamaged DNA at stalled replication forks, which arise in vivo from mismatched or misaligned primer ends. These misaligned primers can be extended by PolIV. Exhibits no 3'-5' exonuclease (proofreading) activity. May be involved in translesional synthesis, in conjunction with the beta clamp from PolIII.</text>
</comment>
<keyword evidence="8 16" id="KW-0235">DNA replication</keyword>
<dbReference type="GO" id="GO:0005829">
    <property type="term" value="C:cytosol"/>
    <property type="evidence" value="ECO:0007669"/>
    <property type="project" value="TreeGrafter"/>
</dbReference>
<dbReference type="Pfam" id="PF11798">
    <property type="entry name" value="IMS_HHH"/>
    <property type="match status" value="1"/>
</dbReference>
<evidence type="ECO:0000256" key="1">
    <source>
        <dbReference type="ARBA" id="ARBA00004496"/>
    </source>
</evidence>
<keyword evidence="19" id="KW-1185">Reference proteome</keyword>
<dbReference type="EC" id="2.7.7.7" evidence="16"/>
<dbReference type="Gene3D" id="1.10.150.20">
    <property type="entry name" value="5' to 3' exonuclease, C-terminal subdomain"/>
    <property type="match status" value="1"/>
</dbReference>
<dbReference type="GO" id="GO:0003887">
    <property type="term" value="F:DNA-directed DNA polymerase activity"/>
    <property type="evidence" value="ECO:0007669"/>
    <property type="project" value="UniProtKB-UniRule"/>
</dbReference>
<evidence type="ECO:0000256" key="3">
    <source>
        <dbReference type="ARBA" id="ARBA00011245"/>
    </source>
</evidence>
<comment type="similarity">
    <text evidence="2 16">Belongs to the DNA polymerase type-Y family.</text>
</comment>
<feature type="site" description="Substrate discrimination" evidence="16">
    <location>
        <position position="16"/>
    </location>
</feature>
<keyword evidence="9 16" id="KW-0479">Metal-binding</keyword>
<dbReference type="FunFam" id="3.30.1490.100:FF:000004">
    <property type="entry name" value="DNA polymerase IV"/>
    <property type="match status" value="1"/>
</dbReference>
<comment type="subcellular location">
    <subcellularLocation>
        <location evidence="1 16">Cytoplasm</location>
    </subcellularLocation>
</comment>
<comment type="cofactor">
    <cofactor evidence="16">
        <name>Mg(2+)</name>
        <dbReference type="ChEBI" id="CHEBI:18420"/>
    </cofactor>
    <text evidence="16">Binds 2 magnesium ions per subunit.</text>
</comment>
<dbReference type="GO" id="GO:0003684">
    <property type="term" value="F:damaged DNA binding"/>
    <property type="evidence" value="ECO:0007669"/>
    <property type="project" value="InterPro"/>
</dbReference>
<comment type="catalytic activity">
    <reaction evidence="15 16">
        <text>DNA(n) + a 2'-deoxyribonucleoside 5'-triphosphate = DNA(n+1) + diphosphate</text>
        <dbReference type="Rhea" id="RHEA:22508"/>
        <dbReference type="Rhea" id="RHEA-COMP:17339"/>
        <dbReference type="Rhea" id="RHEA-COMP:17340"/>
        <dbReference type="ChEBI" id="CHEBI:33019"/>
        <dbReference type="ChEBI" id="CHEBI:61560"/>
        <dbReference type="ChEBI" id="CHEBI:173112"/>
        <dbReference type="EC" id="2.7.7.7"/>
    </reaction>
</comment>
<dbReference type="SUPFAM" id="SSF100879">
    <property type="entry name" value="Lesion bypass DNA polymerase (Y-family), little finger domain"/>
    <property type="match status" value="1"/>
</dbReference>
<comment type="subunit">
    <text evidence="3 16">Monomer.</text>
</comment>
<keyword evidence="12 16" id="KW-0239">DNA-directed DNA polymerase</keyword>
<dbReference type="Proteomes" id="UP001142175">
    <property type="component" value="Unassembled WGS sequence"/>
</dbReference>
<dbReference type="RefSeq" id="WP_258421797.1">
    <property type="nucleotide sequence ID" value="NZ_JANSUY010000001.1"/>
</dbReference>
<dbReference type="GO" id="GO:0006261">
    <property type="term" value="P:DNA-templated DNA replication"/>
    <property type="evidence" value="ECO:0007669"/>
    <property type="project" value="UniProtKB-UniRule"/>
</dbReference>
<evidence type="ECO:0000313" key="18">
    <source>
        <dbReference type="EMBL" id="MCR9013906.1"/>
    </source>
</evidence>
<dbReference type="InterPro" id="IPR043502">
    <property type="entry name" value="DNA/RNA_pol_sf"/>
</dbReference>
<keyword evidence="4 16" id="KW-0515">Mutator protein</keyword>
<protein>
    <recommendedName>
        <fullName evidence="16">DNA polymerase IV</fullName>
        <shortName evidence="16">Pol IV</shortName>
        <ecNumber evidence="16">2.7.7.7</ecNumber>
    </recommendedName>
</protein>
<dbReference type="InterPro" id="IPR043128">
    <property type="entry name" value="Rev_trsase/Diguanyl_cyclase"/>
</dbReference>
<evidence type="ECO:0000259" key="17">
    <source>
        <dbReference type="PROSITE" id="PS50173"/>
    </source>
</evidence>
<dbReference type="PANTHER" id="PTHR11076">
    <property type="entry name" value="DNA REPAIR POLYMERASE UMUC / TRANSFERASE FAMILY MEMBER"/>
    <property type="match status" value="1"/>
</dbReference>
<evidence type="ECO:0000313" key="19">
    <source>
        <dbReference type="Proteomes" id="UP001142175"/>
    </source>
</evidence>
<keyword evidence="11 16" id="KW-0460">Magnesium</keyword>
<evidence type="ECO:0000256" key="9">
    <source>
        <dbReference type="ARBA" id="ARBA00022723"/>
    </source>
</evidence>
<dbReference type="Pfam" id="PF11799">
    <property type="entry name" value="IMS_C"/>
    <property type="match status" value="1"/>
</dbReference>
<dbReference type="HAMAP" id="MF_01113">
    <property type="entry name" value="DNApol_IV"/>
    <property type="match status" value="1"/>
</dbReference>
<dbReference type="Pfam" id="PF00817">
    <property type="entry name" value="IMS"/>
    <property type="match status" value="1"/>
</dbReference>
<evidence type="ECO:0000256" key="12">
    <source>
        <dbReference type="ARBA" id="ARBA00022932"/>
    </source>
</evidence>
<proteinExistence type="inferred from homology"/>
<dbReference type="NCBIfam" id="NF010731">
    <property type="entry name" value="PRK14133.1"/>
    <property type="match status" value="1"/>
</dbReference>
<dbReference type="InterPro" id="IPR022880">
    <property type="entry name" value="DNApol_IV"/>
</dbReference>
<evidence type="ECO:0000256" key="13">
    <source>
        <dbReference type="ARBA" id="ARBA00023125"/>
    </source>
</evidence>
<dbReference type="PROSITE" id="PS50173">
    <property type="entry name" value="UMUC"/>
    <property type="match status" value="1"/>
</dbReference>
<evidence type="ECO:0000256" key="11">
    <source>
        <dbReference type="ARBA" id="ARBA00022842"/>
    </source>
</evidence>
<dbReference type="FunFam" id="1.10.150.20:FF:000019">
    <property type="entry name" value="DNA polymerase IV"/>
    <property type="match status" value="1"/>
</dbReference>
<evidence type="ECO:0000256" key="10">
    <source>
        <dbReference type="ARBA" id="ARBA00022763"/>
    </source>
</evidence>
<evidence type="ECO:0000256" key="6">
    <source>
        <dbReference type="ARBA" id="ARBA00022679"/>
    </source>
</evidence>
<keyword evidence="13 16" id="KW-0238">DNA-binding</keyword>
<dbReference type="InterPro" id="IPR036775">
    <property type="entry name" value="DNA_pol_Y-fam_lit_finger_sf"/>
</dbReference>
<evidence type="ECO:0000256" key="8">
    <source>
        <dbReference type="ARBA" id="ARBA00022705"/>
    </source>
</evidence>
<dbReference type="CDD" id="cd03586">
    <property type="entry name" value="PolY_Pol_IV_kappa"/>
    <property type="match status" value="1"/>
</dbReference>
<evidence type="ECO:0000256" key="14">
    <source>
        <dbReference type="ARBA" id="ARBA00023204"/>
    </source>
</evidence>
<sequence length="360" mass="41221">MENVRKIIHVDMDAFYASVEQMDNPDLRGKPLAVGGNRERGVVAAASYEARKYGVRSAMSGKMAALKCPHLIFVPPRFDRYKEISNQIREIFYAYTDLVEPLALDEAFLDVTENKVNNPSATRIALEIRKRIKEEVGLNASAGISYNKFLAKTASDINKPNGQAVILPKDAEAFLEKLPIERFFGIGKVTADKMKELGIHNGFDLKQFSLQYLTKRFGKSGLHFYNIVRGIHLSEVQPNRIRKSLSAENTFETDLAKMEEWLIELEEIFEELKRRISRSGIKGRTVTLKIKYHDFTVQTRSKTFEQFTEPEKIWETTLELLNQEDLKSPVRLFGIGISNLNVEEESLYVGKQLWIEFGEF</sequence>
<keyword evidence="10 16" id="KW-0227">DNA damage</keyword>
<dbReference type="InterPro" id="IPR001126">
    <property type="entry name" value="UmuC"/>
</dbReference>
<keyword evidence="6 16" id="KW-0808">Transferase</keyword>
<evidence type="ECO:0000256" key="16">
    <source>
        <dbReference type="HAMAP-Rule" id="MF_01113"/>
    </source>
</evidence>
<evidence type="ECO:0000256" key="5">
    <source>
        <dbReference type="ARBA" id="ARBA00022490"/>
    </source>
</evidence>
<keyword evidence="5 16" id="KW-0963">Cytoplasm</keyword>
<dbReference type="Gene3D" id="3.30.70.270">
    <property type="match status" value="1"/>
</dbReference>
<accession>A0A9X2P3F6</accession>
<dbReference type="GO" id="GO:0000287">
    <property type="term" value="F:magnesium ion binding"/>
    <property type="evidence" value="ECO:0007669"/>
    <property type="project" value="UniProtKB-UniRule"/>
</dbReference>
<keyword evidence="7 16" id="KW-0548">Nucleotidyltransferase</keyword>
<organism evidence="18 19">
    <name type="scientific">Aquiflexum gelatinilyticum</name>
    <dbReference type="NCBI Taxonomy" id="2961943"/>
    <lineage>
        <taxon>Bacteria</taxon>
        <taxon>Pseudomonadati</taxon>
        <taxon>Bacteroidota</taxon>
        <taxon>Cytophagia</taxon>
        <taxon>Cytophagales</taxon>
        <taxon>Cyclobacteriaceae</taxon>
        <taxon>Aquiflexum</taxon>
    </lineage>
</organism>
<dbReference type="Gene3D" id="3.30.1490.100">
    <property type="entry name" value="DNA polymerase, Y-family, little finger domain"/>
    <property type="match status" value="1"/>
</dbReference>
<reference evidence="18" key="1">
    <citation type="submission" date="2022-08" db="EMBL/GenBank/DDBJ databases">
        <authorList>
            <person name="Zhang D."/>
        </authorList>
    </citation>
    <scope>NUCLEOTIDE SEQUENCE</scope>
    <source>
        <strain evidence="18">XJ19-11</strain>
    </source>
</reference>
<keyword evidence="14 16" id="KW-0234">DNA repair</keyword>
<feature type="domain" description="UmuC" evidence="17">
    <location>
        <begin position="7"/>
        <end position="187"/>
    </location>
</feature>
<name>A0A9X2P3F6_9BACT</name>